<keyword evidence="1" id="KW-0472">Membrane</keyword>
<feature type="non-terminal residue" evidence="2">
    <location>
        <position position="1"/>
    </location>
</feature>
<feature type="non-terminal residue" evidence="2">
    <location>
        <position position="315"/>
    </location>
</feature>
<gene>
    <name evidence="2" type="ORF">PENTCL1PPCAC_21539</name>
</gene>
<sequence>FEFHEACRSSSAESTELVFFTVFSLPALALLVCSHATGTFLQFLISSLRAATCELEVSRSIISEIAHAGSQFCLLWGLTLTVYYHAAGFRGNTVMRSSGTQTSFADVVAGFHSGSRLLIATSPTKLSYTELDVLVGNRTNEIGVVQPDQQKMFQQQDKRLVTVIESNAVHAMSLVQRPCQLSKITVPPTWLGLERFYSKVVQNYQFSRNYTTRGSVEAVNQVLLRLFQQDYIEGFWTKRFLSTVRDVPAIDPDPPRPKETYQPLSLSHLQLVFYCTFPGWVLSVLVFFFEINPLHSLVAPLMRFVHSPGLFDRHK</sequence>
<keyword evidence="1" id="KW-0812">Transmembrane</keyword>
<evidence type="ECO:0000313" key="2">
    <source>
        <dbReference type="EMBL" id="GMS99364.1"/>
    </source>
</evidence>
<protein>
    <submittedName>
        <fullName evidence="2">Uncharacterized protein</fullName>
    </submittedName>
</protein>
<feature type="transmembrane region" description="Helical" evidence="1">
    <location>
        <begin position="17"/>
        <end position="45"/>
    </location>
</feature>
<proteinExistence type="predicted"/>
<dbReference type="Proteomes" id="UP001432027">
    <property type="component" value="Unassembled WGS sequence"/>
</dbReference>
<organism evidence="2 3">
    <name type="scientific">Pristionchus entomophagus</name>
    <dbReference type="NCBI Taxonomy" id="358040"/>
    <lineage>
        <taxon>Eukaryota</taxon>
        <taxon>Metazoa</taxon>
        <taxon>Ecdysozoa</taxon>
        <taxon>Nematoda</taxon>
        <taxon>Chromadorea</taxon>
        <taxon>Rhabditida</taxon>
        <taxon>Rhabditina</taxon>
        <taxon>Diplogasteromorpha</taxon>
        <taxon>Diplogasteroidea</taxon>
        <taxon>Neodiplogasteridae</taxon>
        <taxon>Pristionchus</taxon>
    </lineage>
</organism>
<dbReference type="EMBL" id="BTSX01000005">
    <property type="protein sequence ID" value="GMS99364.1"/>
    <property type="molecule type" value="Genomic_DNA"/>
</dbReference>
<dbReference type="AlphaFoldDB" id="A0AAV5TYP0"/>
<name>A0AAV5TYP0_9BILA</name>
<keyword evidence="1" id="KW-1133">Transmembrane helix</keyword>
<evidence type="ECO:0000256" key="1">
    <source>
        <dbReference type="SAM" id="Phobius"/>
    </source>
</evidence>
<reference evidence="2" key="1">
    <citation type="submission" date="2023-10" db="EMBL/GenBank/DDBJ databases">
        <title>Genome assembly of Pristionchus species.</title>
        <authorList>
            <person name="Yoshida K."/>
            <person name="Sommer R.J."/>
        </authorList>
    </citation>
    <scope>NUCLEOTIDE SEQUENCE</scope>
    <source>
        <strain evidence="2">RS0144</strain>
    </source>
</reference>
<comment type="caution">
    <text evidence="2">The sequence shown here is derived from an EMBL/GenBank/DDBJ whole genome shotgun (WGS) entry which is preliminary data.</text>
</comment>
<keyword evidence="3" id="KW-1185">Reference proteome</keyword>
<accession>A0AAV5TYP0</accession>
<evidence type="ECO:0000313" key="3">
    <source>
        <dbReference type="Proteomes" id="UP001432027"/>
    </source>
</evidence>